<dbReference type="GO" id="GO:0006606">
    <property type="term" value="P:protein import into nucleus"/>
    <property type="evidence" value="ECO:0007669"/>
    <property type="project" value="TreeGrafter"/>
</dbReference>
<dbReference type="InterPro" id="IPR037094">
    <property type="entry name" value="Glyco_hydro_38_cen_sf"/>
</dbReference>
<reference evidence="2 3" key="1">
    <citation type="journal article" date="2018" name="Sci. Data">
        <title>The draft genome sequence of cork oak.</title>
        <authorList>
            <person name="Ramos A.M."/>
            <person name="Usie A."/>
            <person name="Barbosa P."/>
            <person name="Barros P.M."/>
            <person name="Capote T."/>
            <person name="Chaves I."/>
            <person name="Simoes F."/>
            <person name="Abreu I."/>
            <person name="Carrasquinho I."/>
            <person name="Faro C."/>
            <person name="Guimaraes J.B."/>
            <person name="Mendonca D."/>
            <person name="Nobrega F."/>
            <person name="Rodrigues L."/>
            <person name="Saibo N.J.M."/>
            <person name="Varela M.C."/>
            <person name="Egas C."/>
            <person name="Matos J."/>
            <person name="Miguel C.M."/>
            <person name="Oliveira M.M."/>
            <person name="Ricardo C.P."/>
            <person name="Goncalves S."/>
        </authorList>
    </citation>
    <scope>NUCLEOTIDE SEQUENCE [LARGE SCALE GENOMIC DNA]</scope>
    <source>
        <strain evidence="3">cv. HL8</strain>
    </source>
</reference>
<dbReference type="PANTHER" id="PTHR12925">
    <property type="entry name" value="HIKESHI FAMILY MEMBER"/>
    <property type="match status" value="1"/>
</dbReference>
<gene>
    <name evidence="2" type="ORF">CFP56_037169</name>
</gene>
<dbReference type="GO" id="GO:0006013">
    <property type="term" value="P:mannose metabolic process"/>
    <property type="evidence" value="ECO:0007669"/>
    <property type="project" value="InterPro"/>
</dbReference>
<proteinExistence type="predicted"/>
<name>A0AAW0LRP5_QUESU</name>
<dbReference type="EMBL" id="PKMF04000069">
    <property type="protein sequence ID" value="KAK7853056.1"/>
    <property type="molecule type" value="Genomic_DNA"/>
</dbReference>
<dbReference type="Proteomes" id="UP000237347">
    <property type="component" value="Unassembled WGS sequence"/>
</dbReference>
<dbReference type="SUPFAM" id="SSF88688">
    <property type="entry name" value="Families 57/38 glycoside transferase middle domain"/>
    <property type="match status" value="1"/>
</dbReference>
<evidence type="ECO:0000313" key="3">
    <source>
        <dbReference type="Proteomes" id="UP000237347"/>
    </source>
</evidence>
<dbReference type="GO" id="GO:0061608">
    <property type="term" value="F:nuclear import signal receptor activity"/>
    <property type="evidence" value="ECO:0007669"/>
    <property type="project" value="TreeGrafter"/>
</dbReference>
<keyword evidence="3" id="KW-1185">Reference proteome</keyword>
<dbReference type="Gene3D" id="1.20.1270.50">
    <property type="entry name" value="Glycoside hydrolase family 38, central domain"/>
    <property type="match status" value="1"/>
</dbReference>
<dbReference type="GO" id="GO:0005829">
    <property type="term" value="C:cytosol"/>
    <property type="evidence" value="ECO:0007669"/>
    <property type="project" value="TreeGrafter"/>
</dbReference>
<dbReference type="AlphaFoldDB" id="A0AAW0LRP5"/>
<sequence length="461" mass="49063">MRSTWTRQLKNHDFVRAARQLEFFKGRSNSGHNTDSLADALAIAQHHDAVTDTEKQHAEELAASSLACLAQSASNTECGNPSMKFQQILLDPSEIRTVPPPFFYKTLSSELTLLHISFASSMIDRVLSFFIVQKCSALCSQTAVSTWTSPASPNRHLPLGPRHEHLRRRSLRPSPRALHIPPHLLPPPAGQGLAVYIQAPGSAFQFCGAVTLAPPPRCSSGVAGTYRRWAAAADGGGCGAAVGEDWGVDTTGSFGNPNCAASPLFYKTLSSELTLLHISFASSMIDRVLSFFIVQKCSALCSQTAVSNGHLQLLQIDTFHWVLDMNTFVGEAYDQVRELCIFLLNSFTLPPDKASPSTSRPPAPPSSSAARSPWLPLRGAVVGVAGTYRRWAAAADGGGCGAAVGEDWGVGGGLGDAARRWRGGGEEGGAVGDEGRGELFNFMQSFCGVDGSCKVLSFGGA</sequence>
<evidence type="ECO:0000256" key="1">
    <source>
        <dbReference type="ARBA" id="ARBA00022801"/>
    </source>
</evidence>
<dbReference type="InterPro" id="IPR028995">
    <property type="entry name" value="Glyco_hydro_57/38_cen_sf"/>
</dbReference>
<dbReference type="InterPro" id="IPR031318">
    <property type="entry name" value="OPI10"/>
</dbReference>
<comment type="caution">
    <text evidence="2">The sequence shown here is derived from an EMBL/GenBank/DDBJ whole genome shotgun (WGS) entry which is preliminary data.</text>
</comment>
<dbReference type="GO" id="GO:0004559">
    <property type="term" value="F:alpha-mannosidase activity"/>
    <property type="evidence" value="ECO:0007669"/>
    <property type="project" value="InterPro"/>
</dbReference>
<evidence type="ECO:0000313" key="2">
    <source>
        <dbReference type="EMBL" id="KAK7853056.1"/>
    </source>
</evidence>
<protein>
    <submittedName>
        <fullName evidence="2">Alpha-mannosidase</fullName>
    </submittedName>
</protein>
<dbReference type="GO" id="GO:0005634">
    <property type="term" value="C:nucleus"/>
    <property type="evidence" value="ECO:0007669"/>
    <property type="project" value="TreeGrafter"/>
</dbReference>
<dbReference type="PANTHER" id="PTHR12925:SF0">
    <property type="entry name" value="PROTEIN HIKESHI"/>
    <property type="match status" value="1"/>
</dbReference>
<keyword evidence="1" id="KW-0378">Hydrolase</keyword>
<organism evidence="2 3">
    <name type="scientific">Quercus suber</name>
    <name type="common">Cork oak</name>
    <dbReference type="NCBI Taxonomy" id="58331"/>
    <lineage>
        <taxon>Eukaryota</taxon>
        <taxon>Viridiplantae</taxon>
        <taxon>Streptophyta</taxon>
        <taxon>Embryophyta</taxon>
        <taxon>Tracheophyta</taxon>
        <taxon>Spermatophyta</taxon>
        <taxon>Magnoliopsida</taxon>
        <taxon>eudicotyledons</taxon>
        <taxon>Gunneridae</taxon>
        <taxon>Pentapetalae</taxon>
        <taxon>rosids</taxon>
        <taxon>fabids</taxon>
        <taxon>Fagales</taxon>
        <taxon>Fagaceae</taxon>
        <taxon>Quercus</taxon>
    </lineage>
</organism>
<accession>A0AAW0LRP5</accession>